<dbReference type="SUPFAM" id="SSF49785">
    <property type="entry name" value="Galactose-binding domain-like"/>
    <property type="match status" value="1"/>
</dbReference>
<evidence type="ECO:0000259" key="5">
    <source>
        <dbReference type="Pfam" id="PF18962"/>
    </source>
</evidence>
<dbReference type="Pfam" id="PF02018">
    <property type="entry name" value="CBM_4_9"/>
    <property type="match status" value="1"/>
</dbReference>
<dbReference type="InterPro" id="IPR003305">
    <property type="entry name" value="CenC_carb-bd"/>
</dbReference>
<dbReference type="Pfam" id="PF22244">
    <property type="entry name" value="GCE_fung"/>
    <property type="match status" value="1"/>
</dbReference>
<dbReference type="EMBL" id="JACHGG010000007">
    <property type="protein sequence ID" value="MBB6060914.1"/>
    <property type="molecule type" value="Genomic_DNA"/>
</dbReference>
<evidence type="ECO:0000256" key="1">
    <source>
        <dbReference type="ARBA" id="ARBA00022487"/>
    </source>
</evidence>
<organism evidence="7 8">
    <name type="scientific">Hymenobacter luteus</name>
    <dbReference type="NCBI Taxonomy" id="1411122"/>
    <lineage>
        <taxon>Bacteria</taxon>
        <taxon>Pseudomonadati</taxon>
        <taxon>Bacteroidota</taxon>
        <taxon>Cytophagia</taxon>
        <taxon>Cytophagales</taxon>
        <taxon>Hymenobacteraceae</taxon>
        <taxon>Hymenobacter</taxon>
    </lineage>
</organism>
<feature type="domain" description="4-O-methyl-glucuronoyl methylesterase-like" evidence="6">
    <location>
        <begin position="135"/>
        <end position="367"/>
    </location>
</feature>
<dbReference type="Gene3D" id="2.60.120.260">
    <property type="entry name" value="Galactose-binding domain-like"/>
    <property type="match status" value="2"/>
</dbReference>
<feature type="domain" description="Secretion system C-terminal sorting" evidence="5">
    <location>
        <begin position="750"/>
        <end position="822"/>
    </location>
</feature>
<feature type="domain" description="CBM-cenC" evidence="4">
    <location>
        <begin position="534"/>
        <end position="650"/>
    </location>
</feature>
<dbReference type="InterPro" id="IPR029058">
    <property type="entry name" value="AB_hydrolase_fold"/>
</dbReference>
<proteinExistence type="predicted"/>
<keyword evidence="1" id="KW-0719">Serine esterase</keyword>
<dbReference type="NCBIfam" id="TIGR04183">
    <property type="entry name" value="Por_Secre_tail"/>
    <property type="match status" value="1"/>
</dbReference>
<accession>A0A7W9T4Z0</accession>
<dbReference type="GO" id="GO:0052689">
    <property type="term" value="F:carboxylic ester hydrolase activity"/>
    <property type="evidence" value="ECO:0007669"/>
    <property type="project" value="UniProtKB-KW"/>
</dbReference>
<evidence type="ECO:0000259" key="6">
    <source>
        <dbReference type="Pfam" id="PF22244"/>
    </source>
</evidence>
<keyword evidence="3" id="KW-0378">Hydrolase</keyword>
<evidence type="ECO:0000256" key="3">
    <source>
        <dbReference type="ARBA" id="ARBA00022801"/>
    </source>
</evidence>
<dbReference type="Gene3D" id="3.40.50.1820">
    <property type="entry name" value="alpha/beta hydrolase"/>
    <property type="match status" value="1"/>
</dbReference>
<evidence type="ECO:0000313" key="7">
    <source>
        <dbReference type="EMBL" id="MBB6060914.1"/>
    </source>
</evidence>
<gene>
    <name evidence="7" type="ORF">HNQ93_003790</name>
</gene>
<keyword evidence="8" id="KW-1185">Reference proteome</keyword>
<evidence type="ECO:0000313" key="8">
    <source>
        <dbReference type="Proteomes" id="UP000532746"/>
    </source>
</evidence>
<evidence type="ECO:0008006" key="9">
    <source>
        <dbReference type="Google" id="ProtNLM"/>
    </source>
</evidence>
<reference evidence="7 8" key="1">
    <citation type="submission" date="2020-08" db="EMBL/GenBank/DDBJ databases">
        <title>Genomic Encyclopedia of Type Strains, Phase IV (KMG-IV): sequencing the most valuable type-strain genomes for metagenomic binning, comparative biology and taxonomic classification.</title>
        <authorList>
            <person name="Goeker M."/>
        </authorList>
    </citation>
    <scope>NUCLEOTIDE SEQUENCE [LARGE SCALE GENOMIC DNA]</scope>
    <source>
        <strain evidence="7 8">DSM 26718</strain>
    </source>
</reference>
<evidence type="ECO:0000256" key="2">
    <source>
        <dbReference type="ARBA" id="ARBA00022729"/>
    </source>
</evidence>
<dbReference type="AlphaFoldDB" id="A0A7W9T4Z0"/>
<dbReference type="Pfam" id="PF18962">
    <property type="entry name" value="Por_Secre_tail"/>
    <property type="match status" value="1"/>
</dbReference>
<dbReference type="InterPro" id="IPR054579">
    <property type="entry name" value="GCE-like_dom"/>
</dbReference>
<keyword evidence="2" id="KW-0732">Signal</keyword>
<sequence>MKTMTSSSGNTSTRQAAPARNAKTAVATLLLSVLGLSSFAQQIPLVYSAENTGTTCTAPPLPSFEQLPAIAPLPDPFMWSDGRGRSTAFSDWECRRNEIKAEIENYEIGRKPAKPETITASYAAGTTAGTGVLTVNVTVNGQTLVLTSQVALPTGTGPFPAIIGMNSANGSLPADIFTSRNVARITFSHNQVTTYGNPLITDPYYKLYPEQNLDNSGQYSAWAWGVSRIIDGLELVQAQLPVDLKHLGVTGCSYAGKMALFSGALDERIALTIAQESGGGGAPAWRVSETLGAVEKLGATDYRWFKNDMKQFENTNVNKLPHDHHELMAMIAPRALLITGNTDFEWLANPAAYVSARAAHEVWKTFGIGDRFGFYIDGGHGHCAIPATQRPAIEAFVDKFLLGNTSVNTNITTHPYPALDYQRWYKWWGTSNAVLPAEPLGKRLWLEAECATVGSNWEVMSSADASGGKYVRVKSGLTSPTTAPTGAISYLTIPFTIDSAATYNLVARQNVPAGEEYGYWLKVDNEAFQSVGSQLVNNGGFENGLTGWTALNTTGATITANTVAAEAHSGTGSMKVVNPTAQPGNQWRVQVTSAAFPTTVGKQYTISYWVKAATAGGSIRLSTGPSGAQYQADQTIDTEWKQVSWTIAASIASTTFLFDMGQVANTYYIDDVSVKEVNAGGGWSWTKLKDMVLPVGPHTLTIAYNTGGGAQLDKMVLATSMASISGLGSTAINCTVSSNASSLAGIGIDVYPNPAHDKLTVKLGTNQLHIRSIEVVDLMGRVLSRVSVGKQSLLSIPSDKLKPGVYLMRFTGDKTSTQRIVIQ</sequence>
<dbReference type="InterPro" id="IPR008979">
    <property type="entry name" value="Galactose-bd-like_sf"/>
</dbReference>
<dbReference type="Proteomes" id="UP000532746">
    <property type="component" value="Unassembled WGS sequence"/>
</dbReference>
<comment type="caution">
    <text evidence="7">The sequence shown here is derived from an EMBL/GenBank/DDBJ whole genome shotgun (WGS) entry which is preliminary data.</text>
</comment>
<dbReference type="GO" id="GO:0016798">
    <property type="term" value="F:hydrolase activity, acting on glycosyl bonds"/>
    <property type="evidence" value="ECO:0007669"/>
    <property type="project" value="InterPro"/>
</dbReference>
<dbReference type="InterPro" id="IPR026444">
    <property type="entry name" value="Secre_tail"/>
</dbReference>
<protein>
    <recommendedName>
        <fullName evidence="9">T9SS type A sorting domain-containing protein</fullName>
    </recommendedName>
</protein>
<evidence type="ECO:0000259" key="4">
    <source>
        <dbReference type="Pfam" id="PF02018"/>
    </source>
</evidence>
<dbReference type="RefSeq" id="WP_183405075.1">
    <property type="nucleotide sequence ID" value="NZ_JACHGG010000007.1"/>
</dbReference>
<dbReference type="SUPFAM" id="SSF53474">
    <property type="entry name" value="alpha/beta-Hydrolases"/>
    <property type="match status" value="1"/>
</dbReference>
<name>A0A7W9T4Z0_9BACT</name>